<evidence type="ECO:0000313" key="5">
    <source>
        <dbReference type="Proteomes" id="UP001208692"/>
    </source>
</evidence>
<feature type="domain" description="BIG2" evidence="1">
    <location>
        <begin position="107"/>
        <end position="188"/>
    </location>
</feature>
<organism evidence="2 4">
    <name type="scientific">Capnocytophaga catalasegens</name>
    <dbReference type="NCBI Taxonomy" id="1004260"/>
    <lineage>
        <taxon>Bacteria</taxon>
        <taxon>Pseudomonadati</taxon>
        <taxon>Bacteroidota</taxon>
        <taxon>Flavobacteriia</taxon>
        <taxon>Flavobacteriales</taxon>
        <taxon>Flavobacteriaceae</taxon>
        <taxon>Capnocytophaga</taxon>
    </lineage>
</organism>
<dbReference type="RefSeq" id="WP_264845799.1">
    <property type="nucleotide sequence ID" value="NZ_BPMA01000015.1"/>
</dbReference>
<sequence length="470" mass="51678">MRKAITLLVVNGILLLTSCGKDENTPQTQISEIQISERANLELKIGEISKSITVSGGNGKDFEITSENTAIAKVNQKENKFTIEAIGVGKTTVSIKSAGKAKNINVIVSMPDILLSENTTIKLKVGDSKTISITSEGDAKDFSITPSSDIIKVEKNGKNFTITALKEGDATIIVSAFDKKTELKVKVVKKEILIEKIEIEQEKFRIGQQGNFNVTITPSNATNQNLEWKSLNPDVVKVDINGRYYVLKKQNRQATIIATAKDGSGVSAQIKITVYNPVKEIHSINLQSSLYEVGVSGKIKYDTIGLDKESPASDDTVSWKSDNSEVVSIDEEGNYKLLKEGTANIIGTANDGFGAETTIHIRVFIPVTKIIVNEATNKTLTIQNRTEKLITITSFNDNKKVEEIVKGKSKSPYVKVLFNVYNMSDSYMAEITKEGLLKVFKKGTFKLRVSYQHSLDSDKLITQEIDVTVN</sequence>
<dbReference type="PROSITE" id="PS51257">
    <property type="entry name" value="PROKAR_LIPOPROTEIN"/>
    <property type="match status" value="1"/>
</dbReference>
<evidence type="ECO:0000313" key="3">
    <source>
        <dbReference type="EMBL" id="GJM52610.1"/>
    </source>
</evidence>
<dbReference type="EMBL" id="BQKA01000004">
    <property type="protein sequence ID" value="GJM49178.1"/>
    <property type="molecule type" value="Genomic_DNA"/>
</dbReference>
<dbReference type="Pfam" id="PF02368">
    <property type="entry name" value="Big_2"/>
    <property type="match status" value="2"/>
</dbReference>
<feature type="domain" description="BIG2" evidence="1">
    <location>
        <begin position="193"/>
        <end position="270"/>
    </location>
</feature>
<dbReference type="Proteomes" id="UP001207736">
    <property type="component" value="Unassembled WGS sequence"/>
</dbReference>
<dbReference type="InterPro" id="IPR003343">
    <property type="entry name" value="Big_2"/>
</dbReference>
<protein>
    <recommendedName>
        <fullName evidence="1">BIG2 domain-containing protein</fullName>
    </recommendedName>
</protein>
<dbReference type="Proteomes" id="UP001208692">
    <property type="component" value="Unassembled WGS sequence"/>
</dbReference>
<dbReference type="InterPro" id="IPR008964">
    <property type="entry name" value="Invasin/intimin_cell_adhesion"/>
</dbReference>
<gene>
    <name evidence="2" type="ORF">RCZ15_01540</name>
    <name evidence="3" type="ORF">RCZ16_09270</name>
</gene>
<name>A0AAV5AUK2_9FLAO</name>
<reference evidence="2 5" key="1">
    <citation type="submission" date="2021-11" db="EMBL/GenBank/DDBJ databases">
        <title>Draft genome sequence of Capnocytophaga sp. strain KC07075 isolated from cat oral cavity.</title>
        <authorList>
            <person name="Suzuki M."/>
            <person name="Imaoka K."/>
            <person name="Kimura M."/>
            <person name="Morikawa S."/>
            <person name="Maeda K."/>
        </authorList>
    </citation>
    <scope>NUCLEOTIDE SEQUENCE</scope>
    <source>
        <strain evidence="2">KC07075</strain>
        <strain evidence="3 5">KC07079</strain>
    </source>
</reference>
<comment type="caution">
    <text evidence="2">The sequence shown here is derived from an EMBL/GenBank/DDBJ whole genome shotgun (WGS) entry which is preliminary data.</text>
</comment>
<dbReference type="SMART" id="SM00635">
    <property type="entry name" value="BID_2"/>
    <property type="match status" value="4"/>
</dbReference>
<feature type="domain" description="BIG2" evidence="1">
    <location>
        <begin position="280"/>
        <end position="359"/>
    </location>
</feature>
<dbReference type="SUPFAM" id="SSF49373">
    <property type="entry name" value="Invasin/intimin cell-adhesion fragments"/>
    <property type="match status" value="2"/>
</dbReference>
<evidence type="ECO:0000259" key="1">
    <source>
        <dbReference type="SMART" id="SM00635"/>
    </source>
</evidence>
<dbReference type="EMBL" id="BQKB01000014">
    <property type="protein sequence ID" value="GJM52610.1"/>
    <property type="molecule type" value="Genomic_DNA"/>
</dbReference>
<proteinExistence type="predicted"/>
<accession>A0AAV5AUK2</accession>
<dbReference type="Gene3D" id="2.60.40.1080">
    <property type="match status" value="4"/>
</dbReference>
<evidence type="ECO:0000313" key="4">
    <source>
        <dbReference type="Proteomes" id="UP001207736"/>
    </source>
</evidence>
<evidence type="ECO:0000313" key="2">
    <source>
        <dbReference type="EMBL" id="GJM49178.1"/>
    </source>
</evidence>
<feature type="domain" description="BIG2" evidence="1">
    <location>
        <begin position="29"/>
        <end position="106"/>
    </location>
</feature>
<keyword evidence="5" id="KW-1185">Reference proteome</keyword>
<dbReference type="AlphaFoldDB" id="A0AAV5AUK2"/>